<dbReference type="EMBL" id="OIVN01003057">
    <property type="protein sequence ID" value="SPD08495.1"/>
    <property type="molecule type" value="Genomic_DNA"/>
</dbReference>
<reference evidence="2" key="1">
    <citation type="submission" date="2018-02" db="EMBL/GenBank/DDBJ databases">
        <authorList>
            <person name="Cohen D.B."/>
            <person name="Kent A.D."/>
        </authorList>
    </citation>
    <scope>NUCLEOTIDE SEQUENCE</scope>
</reference>
<name>A0A2N9H9A7_FAGSY</name>
<evidence type="ECO:0000256" key="1">
    <source>
        <dbReference type="SAM" id="MobiDB-lite"/>
    </source>
</evidence>
<proteinExistence type="predicted"/>
<evidence type="ECO:0000313" key="2">
    <source>
        <dbReference type="EMBL" id="SPD08495.1"/>
    </source>
</evidence>
<sequence length="41" mass="4479">MDSQSITTMTGSFPPSGLSLSKRDLARSNKISPDLVRSRQI</sequence>
<feature type="region of interest" description="Disordered" evidence="1">
    <location>
        <begin position="1"/>
        <end position="41"/>
    </location>
</feature>
<gene>
    <name evidence="2" type="ORF">FSB_LOCUS36377</name>
</gene>
<organism evidence="2">
    <name type="scientific">Fagus sylvatica</name>
    <name type="common">Beechnut</name>
    <dbReference type="NCBI Taxonomy" id="28930"/>
    <lineage>
        <taxon>Eukaryota</taxon>
        <taxon>Viridiplantae</taxon>
        <taxon>Streptophyta</taxon>
        <taxon>Embryophyta</taxon>
        <taxon>Tracheophyta</taxon>
        <taxon>Spermatophyta</taxon>
        <taxon>Magnoliopsida</taxon>
        <taxon>eudicotyledons</taxon>
        <taxon>Gunneridae</taxon>
        <taxon>Pentapetalae</taxon>
        <taxon>rosids</taxon>
        <taxon>fabids</taxon>
        <taxon>Fagales</taxon>
        <taxon>Fagaceae</taxon>
        <taxon>Fagus</taxon>
    </lineage>
</organism>
<feature type="compositionally biased region" description="Polar residues" evidence="1">
    <location>
        <begin position="1"/>
        <end position="13"/>
    </location>
</feature>
<protein>
    <submittedName>
        <fullName evidence="2">Uncharacterized protein</fullName>
    </submittedName>
</protein>
<dbReference type="AlphaFoldDB" id="A0A2N9H9A7"/>
<accession>A0A2N9H9A7</accession>